<protein>
    <submittedName>
        <fullName evidence="2">Uncharacterized protein</fullName>
    </submittedName>
</protein>
<accession>A0A388KPB9</accession>
<gene>
    <name evidence="2" type="ORF">CBR_g10813</name>
</gene>
<dbReference type="EMBL" id="BFEA01000154">
    <property type="protein sequence ID" value="GBG71877.1"/>
    <property type="molecule type" value="Genomic_DNA"/>
</dbReference>
<dbReference type="InterPro" id="IPR029063">
    <property type="entry name" value="SAM-dependent_MTases_sf"/>
</dbReference>
<evidence type="ECO:0000313" key="3">
    <source>
        <dbReference type="Proteomes" id="UP000265515"/>
    </source>
</evidence>
<comment type="caution">
    <text evidence="2">The sequence shown here is derived from an EMBL/GenBank/DDBJ whole genome shotgun (WGS) entry which is preliminary data.</text>
</comment>
<dbReference type="Gene3D" id="3.40.50.150">
    <property type="entry name" value="Vaccinia Virus protein VP39"/>
    <property type="match status" value="1"/>
</dbReference>
<organism evidence="2 3">
    <name type="scientific">Chara braunii</name>
    <name type="common">Braun's stonewort</name>
    <dbReference type="NCBI Taxonomy" id="69332"/>
    <lineage>
        <taxon>Eukaryota</taxon>
        <taxon>Viridiplantae</taxon>
        <taxon>Streptophyta</taxon>
        <taxon>Charophyceae</taxon>
        <taxon>Charales</taxon>
        <taxon>Characeae</taxon>
        <taxon>Chara</taxon>
    </lineage>
</organism>
<dbReference type="OrthoDB" id="545599at2759"/>
<feature type="compositionally biased region" description="Polar residues" evidence="1">
    <location>
        <begin position="39"/>
        <end position="57"/>
    </location>
</feature>
<sequence>MEEGIRNGEEVKKGFRMGEPLVREGRSNQPLTLCKDQGKASSQRIGNQDGTTGYRSNFAASPEPGDFLFTDFQIGLVGCDASNRYGGGDGCLVRVRLLEWGEDSGLGDRCVPSTEVVQDSVNARKLEKSKTFDVLIGSDILYDPSHVQPLAITIQQRMRMPDGEALLVGAVREPALLDSFLCYLKSQELEVQVTPVLDSEGRGCNMCEEEGWSCDDRRMGGWVDEQIGGWVDGWISR</sequence>
<evidence type="ECO:0000313" key="2">
    <source>
        <dbReference type="EMBL" id="GBG71877.1"/>
    </source>
</evidence>
<reference evidence="2 3" key="1">
    <citation type="journal article" date="2018" name="Cell">
        <title>The Chara Genome: Secondary Complexity and Implications for Plant Terrestrialization.</title>
        <authorList>
            <person name="Nishiyama T."/>
            <person name="Sakayama H."/>
            <person name="Vries J.D."/>
            <person name="Buschmann H."/>
            <person name="Saint-Marcoux D."/>
            <person name="Ullrich K.K."/>
            <person name="Haas F.B."/>
            <person name="Vanderstraeten L."/>
            <person name="Becker D."/>
            <person name="Lang D."/>
            <person name="Vosolsobe S."/>
            <person name="Rombauts S."/>
            <person name="Wilhelmsson P.K.I."/>
            <person name="Janitza P."/>
            <person name="Kern R."/>
            <person name="Heyl A."/>
            <person name="Rumpler F."/>
            <person name="Villalobos L.I.A.C."/>
            <person name="Clay J.M."/>
            <person name="Skokan R."/>
            <person name="Toyoda A."/>
            <person name="Suzuki Y."/>
            <person name="Kagoshima H."/>
            <person name="Schijlen E."/>
            <person name="Tajeshwar N."/>
            <person name="Catarino B."/>
            <person name="Hetherington A.J."/>
            <person name="Saltykova A."/>
            <person name="Bonnot C."/>
            <person name="Breuninger H."/>
            <person name="Symeonidi A."/>
            <person name="Radhakrishnan G.V."/>
            <person name="Van Nieuwerburgh F."/>
            <person name="Deforce D."/>
            <person name="Chang C."/>
            <person name="Karol K.G."/>
            <person name="Hedrich R."/>
            <person name="Ulvskov P."/>
            <person name="Glockner G."/>
            <person name="Delwiche C.F."/>
            <person name="Petrasek J."/>
            <person name="Van de Peer Y."/>
            <person name="Friml J."/>
            <person name="Beilby M."/>
            <person name="Dolan L."/>
            <person name="Kohara Y."/>
            <person name="Sugano S."/>
            <person name="Fujiyama A."/>
            <person name="Delaux P.-M."/>
            <person name="Quint M."/>
            <person name="TheiBen G."/>
            <person name="Hagemann M."/>
            <person name="Harholt J."/>
            <person name="Dunand C."/>
            <person name="Zachgo S."/>
            <person name="Langdale J."/>
            <person name="Maumus F."/>
            <person name="Straeten D.V.D."/>
            <person name="Gould S.B."/>
            <person name="Rensing S.A."/>
        </authorList>
    </citation>
    <scope>NUCLEOTIDE SEQUENCE [LARGE SCALE GENOMIC DNA]</scope>
    <source>
        <strain evidence="2 3">S276</strain>
    </source>
</reference>
<keyword evidence="3" id="KW-1185">Reference proteome</keyword>
<dbReference type="STRING" id="69332.A0A388KPB9"/>
<name>A0A388KPB9_CHABU</name>
<dbReference type="AlphaFoldDB" id="A0A388KPB9"/>
<evidence type="ECO:0000256" key="1">
    <source>
        <dbReference type="SAM" id="MobiDB-lite"/>
    </source>
</evidence>
<feature type="region of interest" description="Disordered" evidence="1">
    <location>
        <begin position="29"/>
        <end position="57"/>
    </location>
</feature>
<dbReference type="Gramene" id="GBG71877">
    <property type="protein sequence ID" value="GBG71877"/>
    <property type="gene ID" value="CBR_g10813"/>
</dbReference>
<proteinExistence type="predicted"/>
<dbReference type="Proteomes" id="UP000265515">
    <property type="component" value="Unassembled WGS sequence"/>
</dbReference>